<dbReference type="AlphaFoldDB" id="A0A9X4GZJ5"/>
<reference evidence="2" key="1">
    <citation type="submission" date="2022-02" db="EMBL/GenBank/DDBJ databases">
        <authorList>
            <person name="Leng L."/>
        </authorList>
    </citation>
    <scope>NUCLEOTIDE SEQUENCE</scope>
    <source>
        <strain evidence="2">JI</strain>
    </source>
</reference>
<dbReference type="Proteomes" id="UP001154312">
    <property type="component" value="Unassembled WGS sequence"/>
</dbReference>
<feature type="region of interest" description="Disordered" evidence="1">
    <location>
        <begin position="226"/>
        <end position="257"/>
    </location>
</feature>
<protein>
    <submittedName>
        <fullName evidence="2">Uncharacterized protein</fullName>
    </submittedName>
</protein>
<keyword evidence="3" id="KW-1185">Reference proteome</keyword>
<feature type="compositionally biased region" description="Acidic residues" evidence="1">
    <location>
        <begin position="248"/>
        <end position="257"/>
    </location>
</feature>
<proteinExistence type="predicted"/>
<gene>
    <name evidence="2" type="ORF">L7E55_10965</name>
</gene>
<dbReference type="RefSeq" id="WP_277444278.1">
    <property type="nucleotide sequence ID" value="NZ_JAKOAV010000020.1"/>
</dbReference>
<sequence>MHQEQDKEMVSKYDPEVIKQLKKEIIEDLEERREWREKHYHDGYGRGNYPPVHQNRKRRNYEDDWWTDREEYDYQRNMSLARNQLRDELRALDKMNQRLGQVRDPQIHQMLHDLLYEAREQGMGVQDLLQSLGTNNSGPGRARPFWNRITNPLRGIDRRSFGWGAGAALVGLLFLPSVSKSIRPLICKAMEEAIEINERVHGVFAQAKEEIEDIVAEVSFNKIASSPKVPVSNDDVTGKNEPAHDNEQTQDNEANLE</sequence>
<feature type="compositionally biased region" description="Basic and acidic residues" evidence="1">
    <location>
        <begin position="236"/>
        <end position="247"/>
    </location>
</feature>
<evidence type="ECO:0000256" key="1">
    <source>
        <dbReference type="SAM" id="MobiDB-lite"/>
    </source>
</evidence>
<dbReference type="EMBL" id="JAKOAV010000020">
    <property type="protein sequence ID" value="MDF9408870.1"/>
    <property type="molecule type" value="Genomic_DNA"/>
</dbReference>
<comment type="caution">
    <text evidence="2">The sequence shown here is derived from an EMBL/GenBank/DDBJ whole genome shotgun (WGS) entry which is preliminary data.</text>
</comment>
<organism evidence="2 3">
    <name type="scientific">Pelotomaculum isophthalicicum JI</name>
    <dbReference type="NCBI Taxonomy" id="947010"/>
    <lineage>
        <taxon>Bacteria</taxon>
        <taxon>Bacillati</taxon>
        <taxon>Bacillota</taxon>
        <taxon>Clostridia</taxon>
        <taxon>Eubacteriales</taxon>
        <taxon>Desulfotomaculaceae</taxon>
        <taxon>Pelotomaculum</taxon>
    </lineage>
</organism>
<evidence type="ECO:0000313" key="3">
    <source>
        <dbReference type="Proteomes" id="UP001154312"/>
    </source>
</evidence>
<evidence type="ECO:0000313" key="2">
    <source>
        <dbReference type="EMBL" id="MDF9408870.1"/>
    </source>
</evidence>
<accession>A0A9X4GZJ5</accession>
<name>A0A9X4GZJ5_9FIRM</name>